<reference evidence="2 3" key="1">
    <citation type="journal article" date="2006" name="DNA Res.">
        <title>Genome sequence of the cat pathogen, Chlamydophila felis.</title>
        <authorList>
            <person name="Azuma Y."/>
            <person name="Hirakawa H."/>
            <person name="Yamashita A."/>
            <person name="Cai Y."/>
            <person name="Rahman M.A."/>
            <person name="Suzuki H."/>
            <person name="Mitaku S."/>
            <person name="Toh H."/>
            <person name="Goto S."/>
            <person name="Murakami T."/>
            <person name="Sugi K."/>
            <person name="Hayashi H."/>
            <person name="Fukushi H."/>
            <person name="Hattori M."/>
            <person name="Kuhara S."/>
            <person name="Shirai M."/>
        </authorList>
    </citation>
    <scope>NUCLEOTIDE SEQUENCE [LARGE SCALE GENOMIC DNA]</scope>
    <source>
        <strain evidence="2 3">Fe/C-56</strain>
    </source>
</reference>
<evidence type="ECO:0000313" key="3">
    <source>
        <dbReference type="Proteomes" id="UP000001260"/>
    </source>
</evidence>
<dbReference type="Proteomes" id="UP000001260">
    <property type="component" value="Chromosome"/>
</dbReference>
<feature type="transmembrane region" description="Helical" evidence="1">
    <location>
        <begin position="117"/>
        <end position="139"/>
    </location>
</feature>
<sequence length="151" mass="17605">MDCFINKYTDNEDFFFNNQKAFWLFKEGFIRSKTQMLPYTIDWEIDITNADEIKELLIRCIPIIGNILGLGKLYSLWSTKDPEDRYKDILFHTLSGVLESLGLGIVALILKVVTTMIFYFFELLEVLLFNIASLILPYIPSSERFSLLNLN</sequence>
<dbReference type="STRING" id="264202.gene:10544239"/>
<accession>Q254U8</accession>
<proteinExistence type="predicted"/>
<dbReference type="OrthoDB" id="17965at2"/>
<gene>
    <name evidence="2" type="ordered locus">CF0418</name>
</gene>
<keyword evidence="1" id="KW-1133">Transmembrane helix</keyword>
<feature type="transmembrane region" description="Helical" evidence="1">
    <location>
        <begin position="56"/>
        <end position="77"/>
    </location>
</feature>
<keyword evidence="1" id="KW-0472">Membrane</keyword>
<dbReference type="RefSeq" id="WP_011457970.1">
    <property type="nucleotide sequence ID" value="NC_007899.1"/>
</dbReference>
<keyword evidence="1" id="KW-0812">Transmembrane</keyword>
<dbReference type="AlphaFoldDB" id="Q254U8"/>
<protein>
    <submittedName>
        <fullName evidence="2">Uncharacterized protein</fullName>
    </submittedName>
</protein>
<evidence type="ECO:0000256" key="1">
    <source>
        <dbReference type="SAM" id="Phobius"/>
    </source>
</evidence>
<evidence type="ECO:0000313" key="2">
    <source>
        <dbReference type="EMBL" id="BAE81190.1"/>
    </source>
</evidence>
<name>Q254U8_CHLFF</name>
<dbReference type="HOGENOM" id="CLU_143348_1_0_0"/>
<dbReference type="EMBL" id="AP006861">
    <property type="protein sequence ID" value="BAE81190.1"/>
    <property type="molecule type" value="Genomic_DNA"/>
</dbReference>
<feature type="transmembrane region" description="Helical" evidence="1">
    <location>
        <begin position="89"/>
        <end position="110"/>
    </location>
</feature>
<keyword evidence="3" id="KW-1185">Reference proteome</keyword>
<organism evidence="2 3">
    <name type="scientific">Chlamydia felis (strain Fe/C-56)</name>
    <name type="common">Chlamydophila felis</name>
    <dbReference type="NCBI Taxonomy" id="264202"/>
    <lineage>
        <taxon>Bacteria</taxon>
        <taxon>Pseudomonadati</taxon>
        <taxon>Chlamydiota</taxon>
        <taxon>Chlamydiia</taxon>
        <taxon>Chlamydiales</taxon>
        <taxon>Chlamydiaceae</taxon>
        <taxon>Chlamydia/Chlamydophila group</taxon>
        <taxon>Chlamydia</taxon>
    </lineage>
</organism>
<dbReference type="KEGG" id="cfe:BAE81190.1"/>